<evidence type="ECO:0000313" key="2">
    <source>
        <dbReference type="EMBL" id="RZV10437.1"/>
    </source>
</evidence>
<sequence length="223" mass="24439">MVTRRTIRSLALAGVLAALAGVLAALAGVAYALRWRRNPSPCPYSQRVWIDLPRPIISRSRLCEVLEPRPGERILEFGAGTGYYTGTVAAAVRPAGMVHAVDVQRPMVADLRARLRERGDDNVAPVHGDGRALPYPDDSFDAAYLVLVLGEIPDKERALAELERVLKPGGRLVVGESLPDPHFVTRETLRERAEQQGFRFEIDVGTRGSYFARMSVPPSTNGN</sequence>
<dbReference type="PANTHER" id="PTHR42912">
    <property type="entry name" value="METHYLTRANSFERASE"/>
    <property type="match status" value="1"/>
</dbReference>
<dbReference type="SUPFAM" id="SSF53335">
    <property type="entry name" value="S-adenosyl-L-methionine-dependent methyltransferases"/>
    <property type="match status" value="1"/>
</dbReference>
<keyword evidence="2" id="KW-0489">Methyltransferase</keyword>
<comment type="caution">
    <text evidence="2">The sequence shown here is derived from an EMBL/GenBank/DDBJ whole genome shotgun (WGS) entry which is preliminary data.</text>
</comment>
<dbReference type="GO" id="GO:0032259">
    <property type="term" value="P:methylation"/>
    <property type="evidence" value="ECO:0007669"/>
    <property type="project" value="UniProtKB-KW"/>
</dbReference>
<dbReference type="AlphaFoldDB" id="A0A482Y861"/>
<organism evidence="2 3">
    <name type="scientific">Natrinema hispanicum</name>
    <dbReference type="NCBI Taxonomy" id="392421"/>
    <lineage>
        <taxon>Archaea</taxon>
        <taxon>Methanobacteriati</taxon>
        <taxon>Methanobacteriota</taxon>
        <taxon>Stenosarchaea group</taxon>
        <taxon>Halobacteria</taxon>
        <taxon>Halobacteriales</taxon>
        <taxon>Natrialbaceae</taxon>
        <taxon>Natrinema</taxon>
    </lineage>
</organism>
<dbReference type="Pfam" id="PF08241">
    <property type="entry name" value="Methyltransf_11"/>
    <property type="match status" value="1"/>
</dbReference>
<dbReference type="GO" id="GO:0008757">
    <property type="term" value="F:S-adenosylmethionine-dependent methyltransferase activity"/>
    <property type="evidence" value="ECO:0007669"/>
    <property type="project" value="InterPro"/>
</dbReference>
<dbReference type="RefSeq" id="WP_130500599.1">
    <property type="nucleotide sequence ID" value="NZ_SHMP01000004.1"/>
</dbReference>
<name>A0A482Y861_9EURY</name>
<keyword evidence="2" id="KW-0808">Transferase</keyword>
<dbReference type="InterPro" id="IPR013216">
    <property type="entry name" value="Methyltransf_11"/>
</dbReference>
<reference evidence="2 3" key="1">
    <citation type="submission" date="2019-02" db="EMBL/GenBank/DDBJ databases">
        <title>Genomic Encyclopedia of Archaeal and Bacterial Type Strains, Phase II (KMG-II): from individual species to whole genera.</title>
        <authorList>
            <person name="Goeker M."/>
        </authorList>
    </citation>
    <scope>NUCLEOTIDE SEQUENCE [LARGE SCALE GENOMIC DNA]</scope>
    <source>
        <strain evidence="2 3">DSM 18328</strain>
    </source>
</reference>
<dbReference type="EMBL" id="SHMP01000004">
    <property type="protein sequence ID" value="RZV10437.1"/>
    <property type="molecule type" value="Genomic_DNA"/>
</dbReference>
<proteinExistence type="predicted"/>
<dbReference type="OrthoDB" id="57427at2157"/>
<evidence type="ECO:0000259" key="1">
    <source>
        <dbReference type="Pfam" id="PF08241"/>
    </source>
</evidence>
<feature type="domain" description="Methyltransferase type 11" evidence="1">
    <location>
        <begin position="75"/>
        <end position="174"/>
    </location>
</feature>
<accession>A0A482Y861</accession>
<dbReference type="Gene3D" id="3.40.50.150">
    <property type="entry name" value="Vaccinia Virus protein VP39"/>
    <property type="match status" value="1"/>
</dbReference>
<protein>
    <submittedName>
        <fullName evidence="2">UbiE/COQ5 methyltransferase-like protein</fullName>
    </submittedName>
</protein>
<dbReference type="InterPro" id="IPR050508">
    <property type="entry name" value="Methyltransf_Superfamily"/>
</dbReference>
<dbReference type="Proteomes" id="UP000291097">
    <property type="component" value="Unassembled WGS sequence"/>
</dbReference>
<gene>
    <name evidence="2" type="ORF">BDK88_1595</name>
</gene>
<dbReference type="PANTHER" id="PTHR42912:SF93">
    <property type="entry name" value="N6-ADENOSINE-METHYLTRANSFERASE TMT1A"/>
    <property type="match status" value="1"/>
</dbReference>
<dbReference type="InterPro" id="IPR029063">
    <property type="entry name" value="SAM-dependent_MTases_sf"/>
</dbReference>
<evidence type="ECO:0000313" key="3">
    <source>
        <dbReference type="Proteomes" id="UP000291097"/>
    </source>
</evidence>
<dbReference type="CDD" id="cd02440">
    <property type="entry name" value="AdoMet_MTases"/>
    <property type="match status" value="1"/>
</dbReference>